<sequence length="430" mass="48693">MMVNDLGRALLFFPAITASIEEDNESTTDEDNNGAFGNVYFDHTRADHRTTHAGEPPTGQNGQKHIAQLWIHSDIHTPVVFGRPAALQDRCSLNLDALHNGPCKAQWLHVDPPVLTVDNFFTEQECDDIRRITISPPPAGVVRVIKLKSRLSESKSNNQGTAVRLSTTLYVRYGAPQVAPLLRSRMQLLPDIQLEQTEEVQLVRYMGDGQGFGWHEDALSEQEATRMQGGNELRHCWYIWMIVKMDRVVHCFVIYVVERMPAALQDRCSLNLDALHNGPCKAQWLHVDPPVLTVDNFFTEQECDDIRRITISPPPAGVVRVIKLKSRLSESKSNNQGTAVRLSTTLYVRYGAPQVAPLLRSRMQLLPDIQLEQTEEVQLVRYMGDGQGFGWYEDALSELEATRMQGGNELRHCWYIWMIVKMDIGSYIVS</sequence>
<keyword evidence="4" id="KW-1185">Reference proteome</keyword>
<keyword evidence="2" id="KW-0408">Iron</keyword>
<dbReference type="GO" id="GO:0004656">
    <property type="term" value="F:procollagen-proline 4-dioxygenase activity"/>
    <property type="evidence" value="ECO:0007669"/>
    <property type="project" value="TreeGrafter"/>
</dbReference>
<organism evidence="3 4">
    <name type="scientific">Skeletonema marinoi</name>
    <dbReference type="NCBI Taxonomy" id="267567"/>
    <lineage>
        <taxon>Eukaryota</taxon>
        <taxon>Sar</taxon>
        <taxon>Stramenopiles</taxon>
        <taxon>Ochrophyta</taxon>
        <taxon>Bacillariophyta</taxon>
        <taxon>Coscinodiscophyceae</taxon>
        <taxon>Thalassiosirophycidae</taxon>
        <taxon>Thalassiosirales</taxon>
        <taxon>Skeletonemataceae</taxon>
        <taxon>Skeletonema</taxon>
        <taxon>Skeletonema marinoi-dohrnii complex</taxon>
    </lineage>
</organism>
<evidence type="ECO:0000313" key="4">
    <source>
        <dbReference type="Proteomes" id="UP001224775"/>
    </source>
</evidence>
<dbReference type="Proteomes" id="UP001224775">
    <property type="component" value="Unassembled WGS sequence"/>
</dbReference>
<dbReference type="PANTHER" id="PTHR10869:SF229">
    <property type="entry name" value="PROLYL 4-HYDROXYLASE ALPHA SUBUNIT DOMAIN-CONTAINING PROTEIN"/>
    <property type="match status" value="1"/>
</dbReference>
<comment type="caution">
    <text evidence="3">The sequence shown here is derived from an EMBL/GenBank/DDBJ whole genome shotgun (WGS) entry which is preliminary data.</text>
</comment>
<accession>A0AAD8YH61</accession>
<keyword evidence="1" id="KW-0479">Metal-binding</keyword>
<dbReference type="EMBL" id="JATAAI010000006">
    <property type="protein sequence ID" value="KAK1745360.1"/>
    <property type="molecule type" value="Genomic_DNA"/>
</dbReference>
<dbReference type="Gene3D" id="2.60.120.620">
    <property type="entry name" value="q2cbj1_9rhob like domain"/>
    <property type="match status" value="2"/>
</dbReference>
<name>A0AAD8YH61_9STRA</name>
<evidence type="ECO:0000256" key="1">
    <source>
        <dbReference type="ARBA" id="ARBA00022723"/>
    </source>
</evidence>
<protein>
    <recommendedName>
        <fullName evidence="5">Prolyl 4-hydroxylase alpha subunit domain-containing protein</fullName>
    </recommendedName>
</protein>
<dbReference type="GO" id="GO:0046872">
    <property type="term" value="F:metal ion binding"/>
    <property type="evidence" value="ECO:0007669"/>
    <property type="project" value="UniProtKB-KW"/>
</dbReference>
<evidence type="ECO:0000256" key="2">
    <source>
        <dbReference type="ARBA" id="ARBA00023004"/>
    </source>
</evidence>
<reference evidence="3" key="1">
    <citation type="submission" date="2023-06" db="EMBL/GenBank/DDBJ databases">
        <title>Survivors Of The Sea: Transcriptome response of Skeletonema marinoi to long-term dormancy.</title>
        <authorList>
            <person name="Pinder M.I.M."/>
            <person name="Kourtchenko O."/>
            <person name="Robertson E.K."/>
            <person name="Larsson T."/>
            <person name="Maumus F."/>
            <person name="Osuna-Cruz C.M."/>
            <person name="Vancaester E."/>
            <person name="Stenow R."/>
            <person name="Vandepoele K."/>
            <person name="Ploug H."/>
            <person name="Bruchert V."/>
            <person name="Godhe A."/>
            <person name="Topel M."/>
        </authorList>
    </citation>
    <scope>NUCLEOTIDE SEQUENCE</scope>
    <source>
        <strain evidence="3">R05AC</strain>
    </source>
</reference>
<proteinExistence type="predicted"/>
<dbReference type="AlphaFoldDB" id="A0AAD8YH61"/>
<dbReference type="PANTHER" id="PTHR10869">
    <property type="entry name" value="PROLYL 4-HYDROXYLASE ALPHA SUBUNIT"/>
    <property type="match status" value="1"/>
</dbReference>
<evidence type="ECO:0008006" key="5">
    <source>
        <dbReference type="Google" id="ProtNLM"/>
    </source>
</evidence>
<dbReference type="InterPro" id="IPR045054">
    <property type="entry name" value="P4HA-like"/>
</dbReference>
<dbReference type="GO" id="GO:0005783">
    <property type="term" value="C:endoplasmic reticulum"/>
    <property type="evidence" value="ECO:0007669"/>
    <property type="project" value="TreeGrafter"/>
</dbReference>
<evidence type="ECO:0000313" key="3">
    <source>
        <dbReference type="EMBL" id="KAK1745360.1"/>
    </source>
</evidence>
<gene>
    <name evidence="3" type="ORF">QTG54_004651</name>
</gene>